<proteinExistence type="predicted"/>
<protein>
    <submittedName>
        <fullName evidence="1">Uncharacterized protein</fullName>
    </submittedName>
</protein>
<evidence type="ECO:0000313" key="1">
    <source>
        <dbReference type="EMBL" id="AYR01057.1"/>
    </source>
</evidence>
<keyword evidence="2" id="KW-1185">Reference proteome</keyword>
<dbReference type="RefSeq" id="YP_010656178.1">
    <property type="nucleotide sequence ID" value="NC_070835.1"/>
</dbReference>
<sequence length="77" mass="8938">MTFHGKPEVPNPSRPLRKFAYRVYDGGMEHEVSAHEIYFYEAGRIGFWNYDDNDERVLVLGTKAFQVREVIGSGRET</sequence>
<dbReference type="KEGG" id="vg:77932054"/>
<dbReference type="GeneID" id="77932054"/>
<name>A0A3G3M4K7_9CAUD</name>
<accession>A0A3G3M4K7</accession>
<gene>
    <name evidence="1" type="primary">89</name>
    <name evidence="1" type="ORF">PBI_ISOLDE_89</name>
</gene>
<dbReference type="Proteomes" id="UP000279087">
    <property type="component" value="Segment"/>
</dbReference>
<dbReference type="EMBL" id="MH910037">
    <property type="protein sequence ID" value="AYR01057.1"/>
    <property type="molecule type" value="Genomic_DNA"/>
</dbReference>
<reference evidence="1 2" key="1">
    <citation type="submission" date="2018-09" db="EMBL/GenBank/DDBJ databases">
        <authorList>
            <person name="Zack K."/>
            <person name="Stoner T.H."/>
            <person name="Garlena R.A."/>
            <person name="Russell D.A."/>
            <person name="Pope W.H."/>
            <person name="Jacobs-Sera D."/>
            <person name="Hatfull G.F."/>
        </authorList>
    </citation>
    <scope>NUCLEOTIDE SEQUENCE [LARGE SCALE GENOMIC DNA]</scope>
</reference>
<organism evidence="1 2">
    <name type="scientific">Arthrobacter phage Isolde</name>
    <dbReference type="NCBI Taxonomy" id="2419610"/>
    <lineage>
        <taxon>Viruses</taxon>
        <taxon>Duplodnaviria</taxon>
        <taxon>Heunggongvirae</taxon>
        <taxon>Uroviricota</taxon>
        <taxon>Caudoviricetes</taxon>
        <taxon>Isoldevirus</taxon>
        <taxon>Isoldevirus isolde</taxon>
    </lineage>
</organism>
<evidence type="ECO:0000313" key="2">
    <source>
        <dbReference type="Proteomes" id="UP000279087"/>
    </source>
</evidence>